<dbReference type="GO" id="GO:0008270">
    <property type="term" value="F:zinc ion binding"/>
    <property type="evidence" value="ECO:0007669"/>
    <property type="project" value="UniProtKB-UniRule"/>
</dbReference>
<dbReference type="UniPathway" id="UPA00143"/>
<dbReference type="Proteomes" id="UP000054350">
    <property type="component" value="Unassembled WGS sequence"/>
</dbReference>
<dbReference type="Pfam" id="PF18995">
    <property type="entry name" value="PRT6_C"/>
    <property type="match status" value="1"/>
</dbReference>
<comment type="catalytic activity">
    <reaction evidence="1">
        <text>S-ubiquitinyl-[E2 ubiquitin-conjugating enzyme]-L-cysteine + [acceptor protein]-L-lysine = [E2 ubiquitin-conjugating enzyme]-L-cysteine + N(6)-ubiquitinyl-[acceptor protein]-L-lysine.</text>
        <dbReference type="EC" id="2.3.2.27"/>
    </reaction>
</comment>
<evidence type="ECO:0000259" key="3">
    <source>
        <dbReference type="Pfam" id="PF22960"/>
    </source>
</evidence>
<keyword evidence="1" id="KW-0833">Ubl conjugation pathway</keyword>
<dbReference type="AlphaFoldDB" id="A0A0L0T6N4"/>
<dbReference type="PANTHER" id="PTHR21497:SF24">
    <property type="entry name" value="E3 UBIQUITIN-PROTEIN LIGASE UBR1"/>
    <property type="match status" value="1"/>
</dbReference>
<organism evidence="4 5">
    <name type="scientific">Allomyces macrogynus (strain ATCC 38327)</name>
    <name type="common">Allomyces javanicus var. macrogynus</name>
    <dbReference type="NCBI Taxonomy" id="578462"/>
    <lineage>
        <taxon>Eukaryota</taxon>
        <taxon>Fungi</taxon>
        <taxon>Fungi incertae sedis</taxon>
        <taxon>Blastocladiomycota</taxon>
        <taxon>Blastocladiomycetes</taxon>
        <taxon>Blastocladiales</taxon>
        <taxon>Blastocladiaceae</taxon>
        <taxon>Allomyces</taxon>
    </lineage>
</organism>
<proteinExistence type="inferred from homology"/>
<keyword evidence="1" id="KW-0479">Metal-binding</keyword>
<dbReference type="GO" id="GO:0071596">
    <property type="term" value="P:ubiquitin-dependent protein catabolic process via the N-end rule pathway"/>
    <property type="evidence" value="ECO:0007669"/>
    <property type="project" value="UniProtKB-UniRule"/>
</dbReference>
<reference evidence="5" key="2">
    <citation type="submission" date="2009-11" db="EMBL/GenBank/DDBJ databases">
        <title>The Genome Sequence of Allomyces macrogynus strain ATCC 38327.</title>
        <authorList>
            <consortium name="The Broad Institute Genome Sequencing Platform"/>
            <person name="Russ C."/>
            <person name="Cuomo C."/>
            <person name="Shea T."/>
            <person name="Young S.K."/>
            <person name="Zeng Q."/>
            <person name="Koehrsen M."/>
            <person name="Haas B."/>
            <person name="Borodovsky M."/>
            <person name="Guigo R."/>
            <person name="Alvarado L."/>
            <person name="Berlin A."/>
            <person name="Borenstein D."/>
            <person name="Chen Z."/>
            <person name="Engels R."/>
            <person name="Freedman E."/>
            <person name="Gellesch M."/>
            <person name="Goldberg J."/>
            <person name="Griggs A."/>
            <person name="Gujja S."/>
            <person name="Heiman D."/>
            <person name="Hepburn T."/>
            <person name="Howarth C."/>
            <person name="Jen D."/>
            <person name="Larson L."/>
            <person name="Lewis B."/>
            <person name="Mehta T."/>
            <person name="Park D."/>
            <person name="Pearson M."/>
            <person name="Roberts A."/>
            <person name="Saif S."/>
            <person name="Shenoy N."/>
            <person name="Sisk P."/>
            <person name="Stolte C."/>
            <person name="Sykes S."/>
            <person name="Walk T."/>
            <person name="White J."/>
            <person name="Yandava C."/>
            <person name="Burger G."/>
            <person name="Gray M.W."/>
            <person name="Holland P.W.H."/>
            <person name="King N."/>
            <person name="Lang F.B.F."/>
            <person name="Roger A.J."/>
            <person name="Ruiz-Trillo I."/>
            <person name="Lander E."/>
            <person name="Nusbaum C."/>
        </authorList>
    </citation>
    <scope>NUCLEOTIDE SEQUENCE [LARGE SCALE GENOMIC DNA]</scope>
    <source>
        <strain evidence="5">ATCC 38327</strain>
    </source>
</reference>
<protein>
    <recommendedName>
        <fullName evidence="1">E3 ubiquitin-protein ligase</fullName>
        <ecNumber evidence="1">2.3.2.27</ecNumber>
    </recommendedName>
</protein>
<dbReference type="GO" id="GO:0061630">
    <property type="term" value="F:ubiquitin protein ligase activity"/>
    <property type="evidence" value="ECO:0007669"/>
    <property type="project" value="UniProtKB-UniRule"/>
</dbReference>
<keyword evidence="1" id="KW-0808">Transferase</keyword>
<comment type="similarity">
    <text evidence="1">Belongs to the E3 ubiquitin-protein ligase UBR1-like family.</text>
</comment>
<dbReference type="GO" id="GO:0000151">
    <property type="term" value="C:ubiquitin ligase complex"/>
    <property type="evidence" value="ECO:0007669"/>
    <property type="project" value="TreeGrafter"/>
</dbReference>
<dbReference type="EMBL" id="GG745365">
    <property type="protein sequence ID" value="KNE70402.1"/>
    <property type="molecule type" value="Genomic_DNA"/>
</dbReference>
<dbReference type="GO" id="GO:0005737">
    <property type="term" value="C:cytoplasm"/>
    <property type="evidence" value="ECO:0007669"/>
    <property type="project" value="TreeGrafter"/>
</dbReference>
<feature type="domain" description="E3 ubiquitin-protein ligase UBR1-like winged-helix" evidence="3">
    <location>
        <begin position="10"/>
        <end position="58"/>
    </location>
</feature>
<evidence type="ECO:0000259" key="2">
    <source>
        <dbReference type="Pfam" id="PF18995"/>
    </source>
</evidence>
<dbReference type="OrthoDB" id="26387at2759"/>
<comment type="pathway">
    <text evidence="1">Protein modification; protein ubiquitination.</text>
</comment>
<dbReference type="GO" id="GO:0016567">
    <property type="term" value="P:protein ubiquitination"/>
    <property type="evidence" value="ECO:0007669"/>
    <property type="project" value="UniProtKB-UniRule"/>
</dbReference>
<dbReference type="VEuPathDB" id="FungiDB:AMAG_20104"/>
<dbReference type="InterPro" id="IPR044046">
    <property type="entry name" value="E3_ligase_UBR-like_C"/>
</dbReference>
<name>A0A0L0T6N4_ALLM3</name>
<dbReference type="CDD" id="cd16482">
    <property type="entry name" value="RING-H2_UBR1-like"/>
    <property type="match status" value="1"/>
</dbReference>
<feature type="domain" description="E3 ubiquitin-protein ligase UBR-like C-terminal" evidence="2">
    <location>
        <begin position="693"/>
        <end position="908"/>
    </location>
</feature>
<evidence type="ECO:0000313" key="5">
    <source>
        <dbReference type="Proteomes" id="UP000054350"/>
    </source>
</evidence>
<dbReference type="PANTHER" id="PTHR21497">
    <property type="entry name" value="UBIQUITIN LIGASE E3 ALPHA-RELATED"/>
    <property type="match status" value="1"/>
</dbReference>
<keyword evidence="5" id="KW-1185">Reference proteome</keyword>
<sequence length="932" mass="100902">MGATEPVNDQTRRALVHRLALRPMPYSELTRNLPAAIRENVDLEPILHDVASFVTLSGAAKATEAAALAAENDNDDDDDHEGSEFSGKYHLKPEFRRDVNPYYKYYARNDRVAVEEMLSKVAGVHKPAVAVPVELRAALYHPALAQFLAEAAHVAAQHESMAVMDAVWFLVAVLADDKDVDPAETALPDGGTGSPWTRFLTLVPDLVTALATQAKAAASSAARAFAKQQMKERVPHLLPASLQAAESGDAVADAKKRAAEARRKAMMEAMAAQQQQFMAKFGAKYGDEMKDIPNLEPDSGAEEPTPMAVDVDLDAIEPESEPLMCLNCSQPITETNVGGYISRIEFSGLLRAQKRDEAEVDPGAIPVRTIHADELVVKVPGLYASTCGHALHQACLDQYMTAILTRHLTQRARNHPEDPAHSEFLCPLCKNLANTLVYTPAGNSLVPPHAMRVEAMVAIKERDPEETLLALTQPPPADLQAAAQAAIIYAPLNKNGLGPATDDIKPIVPHYGFPAPLVHPVMDAQFPALTTLAYTLACVEIMGRPEDVAGAASAAAVAITQGTPWTSKLPPPTTAFLRAFAHAAQWQVLAAPTDPDPFELPVPGAANPSQTENLANLTEFGAKGLDPFGLLLLWTVIPARFPTALADAYSEGDLSRTDAPQPNDTSDNRFADLRTWRRAVRATLVLAVAQQGSEIAAVFLRKAALLYSAAVIPLRTRRGTLARDTFHARLAQHADVAVAHVHALLVDPNDAETDPHHVWASVMRDAQVTACAHRAVIDYAGPYRLVPLPKRLEDLLEHRRGFVCAQCGTPPRDTAMCLHCGTKVCVQGFCCTVHGLGECTQHMTRCDGENAMFVDLTRVSVLVLFRQNGTFLPAPYLDPHGEPDLGFRRGRPMRISAAKVGELNRMWITHGTASLVARKIEASMDTGGWETL</sequence>
<dbReference type="EC" id="2.3.2.27" evidence="1"/>
<dbReference type="SUPFAM" id="SSF46785">
    <property type="entry name" value="Winged helix' DNA-binding domain"/>
    <property type="match status" value="1"/>
</dbReference>
<comment type="function">
    <text evidence="1">Ubiquitin ligase protein which is a component of the N-end rule pathway. Recognizes and binds to proteins bearing specific N-terminal residues that are destabilizing according to the N-end rule, leading to their ubiquitination and subsequent degradation.</text>
</comment>
<dbReference type="eggNOG" id="KOG1140">
    <property type="taxonomic scope" value="Eukaryota"/>
</dbReference>
<dbReference type="STRING" id="578462.A0A0L0T6N4"/>
<evidence type="ECO:0000256" key="1">
    <source>
        <dbReference type="RuleBase" id="RU366018"/>
    </source>
</evidence>
<dbReference type="Pfam" id="PF22960">
    <property type="entry name" value="WHD_UBR1"/>
    <property type="match status" value="1"/>
</dbReference>
<keyword evidence="1" id="KW-0862">Zinc</keyword>
<dbReference type="InterPro" id="IPR039164">
    <property type="entry name" value="UBR1-like"/>
</dbReference>
<accession>A0A0L0T6N4</accession>
<evidence type="ECO:0000313" key="4">
    <source>
        <dbReference type="EMBL" id="KNE70402.1"/>
    </source>
</evidence>
<reference evidence="4 5" key="1">
    <citation type="submission" date="2009-11" db="EMBL/GenBank/DDBJ databases">
        <title>Annotation of Allomyces macrogynus ATCC 38327.</title>
        <authorList>
            <consortium name="The Broad Institute Genome Sequencing Platform"/>
            <person name="Russ C."/>
            <person name="Cuomo C."/>
            <person name="Burger G."/>
            <person name="Gray M.W."/>
            <person name="Holland P.W.H."/>
            <person name="King N."/>
            <person name="Lang F.B.F."/>
            <person name="Roger A.J."/>
            <person name="Ruiz-Trillo I."/>
            <person name="Young S.K."/>
            <person name="Zeng Q."/>
            <person name="Gargeya S."/>
            <person name="Fitzgerald M."/>
            <person name="Haas B."/>
            <person name="Abouelleil A."/>
            <person name="Alvarado L."/>
            <person name="Arachchi H.M."/>
            <person name="Berlin A."/>
            <person name="Chapman S.B."/>
            <person name="Gearin G."/>
            <person name="Goldberg J."/>
            <person name="Griggs A."/>
            <person name="Gujja S."/>
            <person name="Hansen M."/>
            <person name="Heiman D."/>
            <person name="Howarth C."/>
            <person name="Larimer J."/>
            <person name="Lui A."/>
            <person name="MacDonald P.J.P."/>
            <person name="McCowen C."/>
            <person name="Montmayeur A."/>
            <person name="Murphy C."/>
            <person name="Neiman D."/>
            <person name="Pearson M."/>
            <person name="Priest M."/>
            <person name="Roberts A."/>
            <person name="Saif S."/>
            <person name="Shea T."/>
            <person name="Sisk P."/>
            <person name="Stolte C."/>
            <person name="Sykes S."/>
            <person name="Wortman J."/>
            <person name="Nusbaum C."/>
            <person name="Birren B."/>
        </authorList>
    </citation>
    <scope>NUCLEOTIDE SEQUENCE [LARGE SCALE GENOMIC DNA]</scope>
    <source>
        <strain evidence="4 5">ATCC 38327</strain>
    </source>
</reference>
<keyword evidence="1" id="KW-0863">Zinc-finger</keyword>
<dbReference type="InterPro" id="IPR036390">
    <property type="entry name" value="WH_DNA-bd_sf"/>
</dbReference>
<dbReference type="Gene3D" id="1.10.10.2670">
    <property type="entry name" value="E3 ubiquitin-protein ligase"/>
    <property type="match status" value="1"/>
</dbReference>
<dbReference type="InterPro" id="IPR042065">
    <property type="entry name" value="E3_ELL-like"/>
</dbReference>
<dbReference type="InterPro" id="IPR055194">
    <property type="entry name" value="UBR1-like_WH"/>
</dbReference>
<gene>
    <name evidence="4" type="ORF">AMAG_20104</name>
</gene>